<dbReference type="PROSITE" id="PS51645">
    <property type="entry name" value="PHR_CRY_ALPHA_BETA"/>
    <property type="match status" value="1"/>
</dbReference>
<dbReference type="PROSITE" id="PS00394">
    <property type="entry name" value="DNA_PHOTOLYASES_1_1"/>
    <property type="match status" value="1"/>
</dbReference>
<dbReference type="InterPro" id="IPR014729">
    <property type="entry name" value="Rossmann-like_a/b/a_fold"/>
</dbReference>
<dbReference type="RefSeq" id="WP_377396091.1">
    <property type="nucleotide sequence ID" value="NZ_JBHUEQ010000003.1"/>
</dbReference>
<keyword evidence="5 6" id="KW-0157">Chromophore</keyword>
<dbReference type="GO" id="GO:0003904">
    <property type="term" value="F:deoxyribodipyrimidine photo-lyase activity"/>
    <property type="evidence" value="ECO:0007669"/>
    <property type="project" value="UniProtKB-EC"/>
</dbReference>
<dbReference type="PANTHER" id="PTHR11455:SF9">
    <property type="entry name" value="CRYPTOCHROME CIRCADIAN CLOCK 5 ISOFORM X1"/>
    <property type="match status" value="1"/>
</dbReference>
<dbReference type="Gene3D" id="3.40.50.620">
    <property type="entry name" value="HUPs"/>
    <property type="match status" value="1"/>
</dbReference>
<feature type="domain" description="Photolyase/cryptochrome alpha/beta" evidence="8">
    <location>
        <begin position="6"/>
        <end position="132"/>
    </location>
</feature>
<evidence type="ECO:0000313" key="10">
    <source>
        <dbReference type="Proteomes" id="UP001597322"/>
    </source>
</evidence>
<comment type="cofactor">
    <cofactor evidence="2">
        <name>FAD</name>
        <dbReference type="ChEBI" id="CHEBI:57692"/>
    </cofactor>
</comment>
<dbReference type="Gene3D" id="1.10.579.10">
    <property type="entry name" value="DNA Cyclobutane Dipyrimidine Photolyase, subunit A, domain 3"/>
    <property type="match status" value="1"/>
</dbReference>
<sequence>MTSSEPPVILWFRRDLRMDDHAALLQAIQTGRPIVCVYIREPLKGNLAIGGAQEWWLHHSLEALNKSLNERGNRLTLASGQASDVLLRIAKETSASCIFFNRHYERDALDLDVASSLRAEGLDVKRFKGQILHNPETMKTGSGGAYRVYTPFWRALERDGDPREPVGAPEAIPAPPHFPKSEELPDWHLLPDRPNWAEEFAELWQPGEAGAMKRLESFLEKPVLTYKKDRDFPGLGNATSLLSPHLAFGEISPARIWHATRGLEATEHVIHFRKELVWREFSYHLLVAFPKLGEKNWNDRFDAFPWTFDEIAFEAWTKGKTGYPIVDAGMRQLWRHGYMHNRVRMITGSFLIKDLMIDWRKGEEWFHDTLLDADPASNAANWQWVAGSGADAAPFFRVFNPILQGEKFDPDGDYVRRFVPEIANLPTKYIHKPFEAPREVLARAGVTLGKTYPNPIVNHAQARDRALSAYAEVTGRSGEPDPRD</sequence>
<dbReference type="EMBL" id="JBHUEQ010000003">
    <property type="protein sequence ID" value="MFD1744335.1"/>
    <property type="molecule type" value="Genomic_DNA"/>
</dbReference>
<organism evidence="9 10">
    <name type="scientific">Rhizobium helianthi</name>
    <dbReference type="NCBI Taxonomy" id="1132695"/>
    <lineage>
        <taxon>Bacteria</taxon>
        <taxon>Pseudomonadati</taxon>
        <taxon>Pseudomonadota</taxon>
        <taxon>Alphaproteobacteria</taxon>
        <taxon>Hyphomicrobiales</taxon>
        <taxon>Rhizobiaceae</taxon>
        <taxon>Rhizobium/Agrobacterium group</taxon>
        <taxon>Rhizobium</taxon>
    </lineage>
</organism>
<dbReference type="EC" id="4.1.99.3" evidence="9"/>
<evidence type="ECO:0000256" key="3">
    <source>
        <dbReference type="ARBA" id="ARBA00022630"/>
    </source>
</evidence>
<accession>A0ABW4LYV9</accession>
<keyword evidence="3 6" id="KW-0285">Flavoprotein</keyword>
<dbReference type="PANTHER" id="PTHR11455">
    <property type="entry name" value="CRYPTOCHROME"/>
    <property type="match status" value="1"/>
</dbReference>
<evidence type="ECO:0000256" key="5">
    <source>
        <dbReference type="ARBA" id="ARBA00022991"/>
    </source>
</evidence>
<dbReference type="Gene3D" id="1.25.40.80">
    <property type="match status" value="1"/>
</dbReference>
<comment type="cofactor">
    <cofactor evidence="1">
        <name>(6R)-5,10-methylene-5,6,7,8-tetrahydrofolate</name>
        <dbReference type="ChEBI" id="CHEBI:15636"/>
    </cofactor>
</comment>
<proteinExistence type="inferred from homology"/>
<evidence type="ECO:0000313" key="9">
    <source>
        <dbReference type="EMBL" id="MFD1744335.1"/>
    </source>
</evidence>
<gene>
    <name evidence="9" type="ORF">ACFSE1_02565</name>
</gene>
<dbReference type="InterPro" id="IPR002081">
    <property type="entry name" value="Cryptochrome/DNA_photolyase_1"/>
</dbReference>
<evidence type="ECO:0000256" key="4">
    <source>
        <dbReference type="ARBA" id="ARBA00022827"/>
    </source>
</evidence>
<evidence type="ECO:0000256" key="6">
    <source>
        <dbReference type="RuleBase" id="RU004182"/>
    </source>
</evidence>
<reference evidence="10" key="1">
    <citation type="journal article" date="2019" name="Int. J. Syst. Evol. Microbiol.">
        <title>The Global Catalogue of Microorganisms (GCM) 10K type strain sequencing project: providing services to taxonomists for standard genome sequencing and annotation.</title>
        <authorList>
            <consortium name="The Broad Institute Genomics Platform"/>
            <consortium name="The Broad Institute Genome Sequencing Center for Infectious Disease"/>
            <person name="Wu L."/>
            <person name="Ma J."/>
        </authorList>
    </citation>
    <scope>NUCLEOTIDE SEQUENCE [LARGE SCALE GENOMIC DNA]</scope>
    <source>
        <strain evidence="10">CG52</strain>
    </source>
</reference>
<protein>
    <submittedName>
        <fullName evidence="9">Cryptochrome/photolyase family protein</fullName>
        <ecNumber evidence="9">4.1.99.3</ecNumber>
    </submittedName>
</protein>
<comment type="caution">
    <text evidence="9">The sequence shown here is derived from an EMBL/GenBank/DDBJ whole genome shotgun (WGS) entry which is preliminary data.</text>
</comment>
<keyword evidence="10" id="KW-1185">Reference proteome</keyword>
<dbReference type="InterPro" id="IPR006050">
    <property type="entry name" value="DNA_photolyase_N"/>
</dbReference>
<dbReference type="Pfam" id="PF00875">
    <property type="entry name" value="DNA_photolyase"/>
    <property type="match status" value="1"/>
</dbReference>
<name>A0ABW4LYV9_9HYPH</name>
<dbReference type="InterPro" id="IPR018394">
    <property type="entry name" value="DNA_photolyase_1_CS_C"/>
</dbReference>
<dbReference type="InterPro" id="IPR036134">
    <property type="entry name" value="Crypto/Photolyase_FAD-like_sf"/>
</dbReference>
<evidence type="ECO:0000256" key="7">
    <source>
        <dbReference type="SAM" id="MobiDB-lite"/>
    </source>
</evidence>
<evidence type="ECO:0000259" key="8">
    <source>
        <dbReference type="PROSITE" id="PS51645"/>
    </source>
</evidence>
<keyword evidence="4 6" id="KW-0274">FAD</keyword>
<evidence type="ECO:0000256" key="2">
    <source>
        <dbReference type="ARBA" id="ARBA00001974"/>
    </source>
</evidence>
<keyword evidence="9" id="KW-0456">Lyase</keyword>
<dbReference type="SUPFAM" id="SSF52425">
    <property type="entry name" value="Cryptochrome/photolyase, N-terminal domain"/>
    <property type="match status" value="1"/>
</dbReference>
<dbReference type="PRINTS" id="PR00147">
    <property type="entry name" value="DNAPHOTLYASE"/>
</dbReference>
<feature type="region of interest" description="Disordered" evidence="7">
    <location>
        <begin position="160"/>
        <end position="179"/>
    </location>
</feature>
<evidence type="ECO:0000256" key="1">
    <source>
        <dbReference type="ARBA" id="ARBA00001932"/>
    </source>
</evidence>
<dbReference type="SUPFAM" id="SSF48173">
    <property type="entry name" value="Cryptochrome/photolyase FAD-binding domain"/>
    <property type="match status" value="1"/>
</dbReference>
<dbReference type="InterPro" id="IPR036155">
    <property type="entry name" value="Crypto/Photolyase_N_sf"/>
</dbReference>
<dbReference type="Pfam" id="PF03441">
    <property type="entry name" value="FAD_binding_7"/>
    <property type="match status" value="1"/>
</dbReference>
<dbReference type="Proteomes" id="UP001597322">
    <property type="component" value="Unassembled WGS sequence"/>
</dbReference>
<dbReference type="InterPro" id="IPR005101">
    <property type="entry name" value="Cryptochr/Photolyase_FAD-bd"/>
</dbReference>
<comment type="similarity">
    <text evidence="6">Belongs to the DNA photolyase family.</text>
</comment>